<gene>
    <name evidence="6" type="ORF">DFQ10_104144</name>
</gene>
<dbReference type="InterPro" id="IPR017937">
    <property type="entry name" value="Thioredoxin_CS"/>
</dbReference>
<comment type="caution">
    <text evidence="6">The sequence shown here is derived from an EMBL/GenBank/DDBJ whole genome shotgun (WGS) entry which is preliminary data.</text>
</comment>
<dbReference type="EMBL" id="QRDV01000004">
    <property type="protein sequence ID" value="RED43953.1"/>
    <property type="molecule type" value="Genomic_DNA"/>
</dbReference>
<dbReference type="Pfam" id="PF00578">
    <property type="entry name" value="AhpC-TSA"/>
    <property type="match status" value="1"/>
</dbReference>
<dbReference type="InterPro" id="IPR000866">
    <property type="entry name" value="AhpC/TSA"/>
</dbReference>
<evidence type="ECO:0000313" key="7">
    <source>
        <dbReference type="Proteomes" id="UP000256980"/>
    </source>
</evidence>
<dbReference type="GO" id="GO:0030313">
    <property type="term" value="C:cell envelope"/>
    <property type="evidence" value="ECO:0007669"/>
    <property type="project" value="UniProtKB-SubCell"/>
</dbReference>
<dbReference type="GO" id="GO:0016209">
    <property type="term" value="F:antioxidant activity"/>
    <property type="evidence" value="ECO:0007669"/>
    <property type="project" value="InterPro"/>
</dbReference>
<evidence type="ECO:0000256" key="2">
    <source>
        <dbReference type="ARBA" id="ARBA00022748"/>
    </source>
</evidence>
<protein>
    <submittedName>
        <fullName evidence="6">Peroxiredoxin</fullName>
    </submittedName>
</protein>
<keyword evidence="4" id="KW-0676">Redox-active center</keyword>
<sequence>MKILTFGILILLLFTCKEQPKPEFSLKGKTKDVENGMVIYLVNKEFQDSTVVENNTFYFKTKLPYYPIQAVLRTKDNFAYRFLWLEDNSMTFDASNGDFLTANVTGSESENLSQDLYRVIDTLPREERLKKELEFVKNNPNSIVSASMLAVYSTTFGKKKTTELFKPFSKQNKNSKYGEKIAKYIELNKEPKIGDQFADFEMADQNGKSQKLSDIKGKAILLEFWSSWCGPCRKENPNLVRTYKKFQPKGFKIFAVSLDEDKDSWLQAIEKDSLNWTHVSDLKSDENEASLIYGINGIPDNFLIAENGEIIGRNLRGEELNQKLSELLD</sequence>
<dbReference type="GO" id="GO:0016491">
    <property type="term" value="F:oxidoreductase activity"/>
    <property type="evidence" value="ECO:0007669"/>
    <property type="project" value="InterPro"/>
</dbReference>
<dbReference type="CDD" id="cd02966">
    <property type="entry name" value="TlpA_like_family"/>
    <property type="match status" value="1"/>
</dbReference>
<dbReference type="AlphaFoldDB" id="A0A3D9H383"/>
<dbReference type="OrthoDB" id="1069091at2"/>
<evidence type="ECO:0000313" key="6">
    <source>
        <dbReference type="EMBL" id="RED43953.1"/>
    </source>
</evidence>
<keyword evidence="3" id="KW-1015">Disulfide bond</keyword>
<proteinExistence type="predicted"/>
<comment type="subcellular location">
    <subcellularLocation>
        <location evidence="1">Cell envelope</location>
    </subcellularLocation>
</comment>
<dbReference type="InterPro" id="IPR025380">
    <property type="entry name" value="DUF4369"/>
</dbReference>
<keyword evidence="7" id="KW-1185">Reference proteome</keyword>
<evidence type="ECO:0000256" key="4">
    <source>
        <dbReference type="ARBA" id="ARBA00023284"/>
    </source>
</evidence>
<dbReference type="SUPFAM" id="SSF52833">
    <property type="entry name" value="Thioredoxin-like"/>
    <property type="match status" value="1"/>
</dbReference>
<dbReference type="Gene3D" id="3.40.30.10">
    <property type="entry name" value="Glutaredoxin"/>
    <property type="match status" value="1"/>
</dbReference>
<dbReference type="InterPro" id="IPR036249">
    <property type="entry name" value="Thioredoxin-like_sf"/>
</dbReference>
<name>A0A3D9H383_9FLAO</name>
<feature type="domain" description="Thioredoxin" evidence="5">
    <location>
        <begin position="191"/>
        <end position="329"/>
    </location>
</feature>
<evidence type="ECO:0000259" key="5">
    <source>
        <dbReference type="PROSITE" id="PS51352"/>
    </source>
</evidence>
<evidence type="ECO:0000256" key="3">
    <source>
        <dbReference type="ARBA" id="ARBA00023157"/>
    </source>
</evidence>
<reference evidence="6 7" key="1">
    <citation type="submission" date="2018-07" db="EMBL/GenBank/DDBJ databases">
        <title>Genomic Encyclopedia of Type Strains, Phase III (KMG-III): the genomes of soil and plant-associated and newly described type strains.</title>
        <authorList>
            <person name="Whitman W."/>
        </authorList>
    </citation>
    <scope>NUCLEOTIDE SEQUENCE [LARGE SCALE GENOMIC DNA]</scope>
    <source>
        <strain evidence="6 7">CECT 7946</strain>
    </source>
</reference>
<dbReference type="PANTHER" id="PTHR42852:SF6">
    <property type="entry name" value="THIOL:DISULFIDE INTERCHANGE PROTEIN DSBE"/>
    <property type="match status" value="1"/>
</dbReference>
<dbReference type="Proteomes" id="UP000256980">
    <property type="component" value="Unassembled WGS sequence"/>
</dbReference>
<dbReference type="PROSITE" id="PS00194">
    <property type="entry name" value="THIOREDOXIN_1"/>
    <property type="match status" value="1"/>
</dbReference>
<organism evidence="6 7">
    <name type="scientific">Winogradskyella eximia</name>
    <dbReference type="NCBI Taxonomy" id="262006"/>
    <lineage>
        <taxon>Bacteria</taxon>
        <taxon>Pseudomonadati</taxon>
        <taxon>Bacteroidota</taxon>
        <taxon>Flavobacteriia</taxon>
        <taxon>Flavobacteriales</taxon>
        <taxon>Flavobacteriaceae</taxon>
        <taxon>Winogradskyella</taxon>
    </lineage>
</organism>
<dbReference type="Pfam" id="PF14289">
    <property type="entry name" value="DUF4369"/>
    <property type="match status" value="1"/>
</dbReference>
<dbReference type="PROSITE" id="PS51352">
    <property type="entry name" value="THIOREDOXIN_2"/>
    <property type="match status" value="1"/>
</dbReference>
<accession>A0A3D9H383</accession>
<dbReference type="InterPro" id="IPR050553">
    <property type="entry name" value="Thioredoxin_ResA/DsbE_sf"/>
</dbReference>
<dbReference type="PANTHER" id="PTHR42852">
    <property type="entry name" value="THIOL:DISULFIDE INTERCHANGE PROTEIN DSBE"/>
    <property type="match status" value="1"/>
</dbReference>
<evidence type="ECO:0000256" key="1">
    <source>
        <dbReference type="ARBA" id="ARBA00004196"/>
    </source>
</evidence>
<dbReference type="GO" id="GO:0017004">
    <property type="term" value="P:cytochrome complex assembly"/>
    <property type="evidence" value="ECO:0007669"/>
    <property type="project" value="UniProtKB-KW"/>
</dbReference>
<dbReference type="RefSeq" id="WP_115817364.1">
    <property type="nucleotide sequence ID" value="NZ_QRDV01000004.1"/>
</dbReference>
<dbReference type="InterPro" id="IPR013766">
    <property type="entry name" value="Thioredoxin_domain"/>
</dbReference>
<keyword evidence="2" id="KW-0201">Cytochrome c-type biogenesis</keyword>